<keyword evidence="2" id="KW-1185">Reference proteome</keyword>
<dbReference type="Proteomes" id="UP000502823">
    <property type="component" value="Unassembled WGS sequence"/>
</dbReference>
<sequence length="81" mass="9217">MIEEIVPVNSWEEKIDHFVNTSPVLRKSADYYKALGASMLARLKAISSYKWNHKNNVKARTILVRPAAVPIEVDEDYGLSK</sequence>
<dbReference type="OrthoDB" id="329835at2759"/>
<name>A0A6L2Q9K3_COPFO</name>
<dbReference type="AlphaFoldDB" id="A0A6L2Q9K3"/>
<accession>A0A6L2Q9K3</accession>
<feature type="non-terminal residue" evidence="1">
    <location>
        <position position="81"/>
    </location>
</feature>
<dbReference type="EMBL" id="BLKM01001686">
    <property type="protein sequence ID" value="GFG40272.1"/>
    <property type="molecule type" value="Genomic_DNA"/>
</dbReference>
<comment type="caution">
    <text evidence="1">The sequence shown here is derived from an EMBL/GenBank/DDBJ whole genome shotgun (WGS) entry which is preliminary data.</text>
</comment>
<evidence type="ECO:0000313" key="2">
    <source>
        <dbReference type="Proteomes" id="UP000502823"/>
    </source>
</evidence>
<gene>
    <name evidence="1" type="ORF">Cfor_04509</name>
</gene>
<evidence type="ECO:0000313" key="1">
    <source>
        <dbReference type="EMBL" id="GFG40272.1"/>
    </source>
</evidence>
<organism evidence="1 2">
    <name type="scientific">Coptotermes formosanus</name>
    <name type="common">Formosan subterranean termite</name>
    <dbReference type="NCBI Taxonomy" id="36987"/>
    <lineage>
        <taxon>Eukaryota</taxon>
        <taxon>Metazoa</taxon>
        <taxon>Ecdysozoa</taxon>
        <taxon>Arthropoda</taxon>
        <taxon>Hexapoda</taxon>
        <taxon>Insecta</taxon>
        <taxon>Pterygota</taxon>
        <taxon>Neoptera</taxon>
        <taxon>Polyneoptera</taxon>
        <taxon>Dictyoptera</taxon>
        <taxon>Blattodea</taxon>
        <taxon>Blattoidea</taxon>
        <taxon>Termitoidae</taxon>
        <taxon>Rhinotermitidae</taxon>
        <taxon>Coptotermes</taxon>
    </lineage>
</organism>
<protein>
    <submittedName>
        <fullName evidence="1">Uncharacterized protein</fullName>
    </submittedName>
</protein>
<dbReference type="InParanoid" id="A0A6L2Q9K3"/>
<proteinExistence type="predicted"/>
<reference evidence="2" key="1">
    <citation type="submission" date="2020-01" db="EMBL/GenBank/DDBJ databases">
        <title>Draft genome sequence of the Termite Coptotermes fromosanus.</title>
        <authorList>
            <person name="Itakura S."/>
            <person name="Yosikawa Y."/>
            <person name="Umezawa K."/>
        </authorList>
    </citation>
    <scope>NUCLEOTIDE SEQUENCE [LARGE SCALE GENOMIC DNA]</scope>
</reference>